<dbReference type="GO" id="GO:0050660">
    <property type="term" value="F:flavin adenine dinucleotide binding"/>
    <property type="evidence" value="ECO:0007669"/>
    <property type="project" value="InterPro"/>
</dbReference>
<organism evidence="7 8">
    <name type="scientific">Sodiomyces alkalinus (strain CBS 110278 / VKM F-3762 / F11)</name>
    <name type="common">Alkaliphilic filamentous fungus</name>
    <dbReference type="NCBI Taxonomy" id="1314773"/>
    <lineage>
        <taxon>Eukaryota</taxon>
        <taxon>Fungi</taxon>
        <taxon>Dikarya</taxon>
        <taxon>Ascomycota</taxon>
        <taxon>Pezizomycotina</taxon>
        <taxon>Sordariomycetes</taxon>
        <taxon>Hypocreomycetidae</taxon>
        <taxon>Glomerellales</taxon>
        <taxon>Plectosphaerellaceae</taxon>
        <taxon>Sodiomyces</taxon>
    </lineage>
</organism>
<feature type="region of interest" description="Disordered" evidence="6">
    <location>
        <begin position="634"/>
        <end position="666"/>
    </location>
</feature>
<evidence type="ECO:0000256" key="1">
    <source>
        <dbReference type="ARBA" id="ARBA00009183"/>
    </source>
</evidence>
<dbReference type="InterPro" id="IPR050346">
    <property type="entry name" value="FMO-like"/>
</dbReference>
<gene>
    <name evidence="7" type="ORF">SODALDRAFT_330763</name>
</gene>
<dbReference type="AlphaFoldDB" id="A0A3N2Q350"/>
<dbReference type="Gene3D" id="3.50.50.60">
    <property type="entry name" value="FAD/NAD(P)-binding domain"/>
    <property type="match status" value="3"/>
</dbReference>
<keyword evidence="5" id="KW-0560">Oxidoreductase</keyword>
<dbReference type="GO" id="GO:0050661">
    <property type="term" value="F:NADP binding"/>
    <property type="evidence" value="ECO:0007669"/>
    <property type="project" value="InterPro"/>
</dbReference>
<evidence type="ECO:0000256" key="6">
    <source>
        <dbReference type="SAM" id="MobiDB-lite"/>
    </source>
</evidence>
<dbReference type="Proteomes" id="UP000272025">
    <property type="component" value="Unassembled WGS sequence"/>
</dbReference>
<reference evidence="7 8" key="1">
    <citation type="journal article" date="2018" name="Mol. Ecol.">
        <title>The obligate alkalophilic soda-lake fungus Sodiomyces alkalinus has shifted to a protein diet.</title>
        <authorList>
            <person name="Grum-Grzhimaylo A.A."/>
            <person name="Falkoski D.L."/>
            <person name="van den Heuvel J."/>
            <person name="Valero-Jimenez C.A."/>
            <person name="Min B."/>
            <person name="Choi I.G."/>
            <person name="Lipzen A."/>
            <person name="Daum C.G."/>
            <person name="Aanen D.K."/>
            <person name="Tsang A."/>
            <person name="Henrissat B."/>
            <person name="Bilanenko E.N."/>
            <person name="de Vries R.P."/>
            <person name="van Kan J.A.L."/>
            <person name="Grigoriev I.V."/>
            <person name="Debets A.J.M."/>
        </authorList>
    </citation>
    <scope>NUCLEOTIDE SEQUENCE [LARGE SCALE GENOMIC DNA]</scope>
    <source>
        <strain evidence="7 8">F11</strain>
    </source>
</reference>
<dbReference type="InterPro" id="IPR020946">
    <property type="entry name" value="Flavin_mOase-like"/>
</dbReference>
<accession>A0A3N2Q350</accession>
<name>A0A3N2Q350_SODAK</name>
<dbReference type="PRINTS" id="PR00370">
    <property type="entry name" value="FMOXYGENASE"/>
</dbReference>
<dbReference type="GeneID" id="39579763"/>
<proteinExistence type="inferred from homology"/>
<dbReference type="EMBL" id="ML119052">
    <property type="protein sequence ID" value="ROT41045.1"/>
    <property type="molecule type" value="Genomic_DNA"/>
</dbReference>
<evidence type="ECO:0000313" key="8">
    <source>
        <dbReference type="Proteomes" id="UP000272025"/>
    </source>
</evidence>
<dbReference type="SUPFAM" id="SSF51905">
    <property type="entry name" value="FAD/NAD(P)-binding domain"/>
    <property type="match status" value="2"/>
</dbReference>
<keyword evidence="8" id="KW-1185">Reference proteome</keyword>
<keyword evidence="4" id="KW-0521">NADP</keyword>
<dbReference type="InterPro" id="IPR036188">
    <property type="entry name" value="FAD/NAD-bd_sf"/>
</dbReference>
<sequence length="666" mass="74701">MRVAVIGGGPSGLVTLKYLSQAGDFFPGTHIEAKLFEAASQIGGIFYHHVYEDAELVSSKFLTSFSDFRPRRDDPDFLSAERYLEYLNQYASAFDLWPHIHLSTRVLSVRRGGDVAEASGHVVTYRTPEGEEVEWECDAVAVCSGLHQVPNIPDLPGVENVPVVMHSADFKSREQFGVDKTVLVLGCGETSFDIAALAIRSPTKRVVLCHRNGWLAAPKKLANTRFLPKIWKPPKDAPTYLPESPPVDVSHLSLFDTMYVHPIVRDSMIVWDHYDKVAVGSAWISTGAPHGFDQFIGAVPPEKFHASRLFFNKAWPNVNKHVTPPWRPRGPKPLPDRIREYILHTPVEDSDKIIDLAPFPSHIDPSGVAHFQDNGREEYHSIKNQLIKPDVLIFATGYLQSFPFLPPPANQGRKPYPLAHDTDVRAIWKRDDPTVAFIGFVRPGFGAIPPLSELQAMLWIAHLLGRVRKPLLPEDEWHYRLIAPPAARLGYGVEHDSYAYQLALDMDAAPSFTQVVRLGFAHAARRPFWRLPWIWAAAPNFTVKFRLVGPWAWPGAVQVMTEDLWEVITRRKGVFSNFTLAVIPMIQLGLASAYYLVYARVNGFLSRCGLAKPFQPVNEPKRQFEELARKAKAMEAEKMNGTKKSTTTDGTTVDDIKSEPAATMNH</sequence>
<evidence type="ECO:0000256" key="5">
    <source>
        <dbReference type="ARBA" id="ARBA00023002"/>
    </source>
</evidence>
<dbReference type="PIRSF" id="PIRSF000332">
    <property type="entry name" value="FMO"/>
    <property type="match status" value="1"/>
</dbReference>
<evidence type="ECO:0000256" key="4">
    <source>
        <dbReference type="ARBA" id="ARBA00022857"/>
    </source>
</evidence>
<dbReference type="STRING" id="1314773.A0A3N2Q350"/>
<dbReference type="Pfam" id="PF00743">
    <property type="entry name" value="FMO-like"/>
    <property type="match status" value="2"/>
</dbReference>
<protein>
    <submittedName>
        <fullName evidence="7">Dimethylaniline monooxygenase</fullName>
    </submittedName>
</protein>
<dbReference type="RefSeq" id="XP_028468851.1">
    <property type="nucleotide sequence ID" value="XM_028611285.1"/>
</dbReference>
<dbReference type="PANTHER" id="PTHR23023">
    <property type="entry name" value="DIMETHYLANILINE MONOOXYGENASE"/>
    <property type="match status" value="1"/>
</dbReference>
<evidence type="ECO:0000313" key="7">
    <source>
        <dbReference type="EMBL" id="ROT41045.1"/>
    </source>
</evidence>
<evidence type="ECO:0000256" key="3">
    <source>
        <dbReference type="ARBA" id="ARBA00022827"/>
    </source>
</evidence>
<keyword evidence="3" id="KW-0274">FAD</keyword>
<evidence type="ECO:0000256" key="2">
    <source>
        <dbReference type="ARBA" id="ARBA00022630"/>
    </source>
</evidence>
<keyword evidence="2" id="KW-0285">Flavoprotein</keyword>
<dbReference type="GO" id="GO:0004499">
    <property type="term" value="F:N,N-dimethylaniline monooxygenase activity"/>
    <property type="evidence" value="ECO:0007669"/>
    <property type="project" value="InterPro"/>
</dbReference>
<comment type="similarity">
    <text evidence="1">Belongs to the FMO family.</text>
</comment>
<keyword evidence="7" id="KW-0503">Monooxygenase</keyword>
<dbReference type="InterPro" id="IPR000960">
    <property type="entry name" value="Flavin_mOase"/>
</dbReference>
<dbReference type="OrthoDB" id="10254665at2759"/>
<feature type="compositionally biased region" description="Low complexity" evidence="6">
    <location>
        <begin position="642"/>
        <end position="653"/>
    </location>
</feature>